<organism evidence="2 3">
    <name type="scientific">Sphingomonas daechungensis</name>
    <dbReference type="NCBI Taxonomy" id="1176646"/>
    <lineage>
        <taxon>Bacteria</taxon>
        <taxon>Pseudomonadati</taxon>
        <taxon>Pseudomonadota</taxon>
        <taxon>Alphaproteobacteria</taxon>
        <taxon>Sphingomonadales</taxon>
        <taxon>Sphingomonadaceae</taxon>
        <taxon>Sphingomonas</taxon>
    </lineage>
</organism>
<evidence type="ECO:0000313" key="3">
    <source>
        <dbReference type="Proteomes" id="UP000516134"/>
    </source>
</evidence>
<feature type="compositionally biased region" description="Basic and acidic residues" evidence="1">
    <location>
        <begin position="59"/>
        <end position="70"/>
    </location>
</feature>
<reference evidence="2 3" key="1">
    <citation type="submission" date="2020-08" db="EMBL/GenBank/DDBJ databases">
        <title>Genome sequence of Sphingomonas daechungensis KACC 18115T.</title>
        <authorList>
            <person name="Hyun D.-W."/>
            <person name="Bae J.-W."/>
        </authorList>
    </citation>
    <scope>NUCLEOTIDE SEQUENCE [LARGE SCALE GENOMIC DNA]</scope>
    <source>
        <strain evidence="2 3">KACC 18115</strain>
    </source>
</reference>
<evidence type="ECO:0000256" key="1">
    <source>
        <dbReference type="SAM" id="MobiDB-lite"/>
    </source>
</evidence>
<gene>
    <name evidence="2" type="ORF">H9L15_07900</name>
</gene>
<name>A0ABX6SZR4_9SPHN</name>
<sequence>MFILFASVLAASASTPAQEPAAQAKPRKKCEYVSEVGSNRPRRVCQVIAPKAPETPVEADAKQKAAEDQSGHQAGAEE</sequence>
<protein>
    <submittedName>
        <fullName evidence="2">Uncharacterized protein</fullName>
    </submittedName>
</protein>
<proteinExistence type="predicted"/>
<dbReference type="Proteomes" id="UP000516134">
    <property type="component" value="Chromosome"/>
</dbReference>
<keyword evidence="3" id="KW-1185">Reference proteome</keyword>
<evidence type="ECO:0000313" key="2">
    <source>
        <dbReference type="EMBL" id="QNP42285.1"/>
    </source>
</evidence>
<feature type="region of interest" description="Disordered" evidence="1">
    <location>
        <begin position="49"/>
        <end position="78"/>
    </location>
</feature>
<dbReference type="RefSeq" id="WP_187713718.1">
    <property type="nucleotide sequence ID" value="NZ_BAABJC010000001.1"/>
</dbReference>
<accession>A0ABX6SZR4</accession>
<dbReference type="EMBL" id="CP060780">
    <property type="protein sequence ID" value="QNP42285.1"/>
    <property type="molecule type" value="Genomic_DNA"/>
</dbReference>